<evidence type="ECO:0000313" key="3">
    <source>
        <dbReference type="Proteomes" id="UP000183317"/>
    </source>
</evidence>
<sequence>MQINFAKKFKKQYDKADLKTKKAFDKRFELFLQNPFYPLLDNHALTGEYSGCRSIDVTGNWRAIFSEIENKDGKKVVIFELLGTHPQLYK</sequence>
<dbReference type="NCBIfam" id="TIGR02385">
    <property type="entry name" value="RelE_StbE"/>
    <property type="match status" value="1"/>
</dbReference>
<keyword evidence="1" id="KW-1277">Toxin-antitoxin system</keyword>
<comment type="caution">
    <text evidence="2">The sequence shown here is derived from an EMBL/GenBank/DDBJ whole genome shotgun (WGS) entry which is preliminary data.</text>
</comment>
<dbReference type="Pfam" id="PF15738">
    <property type="entry name" value="YafQ_toxin"/>
    <property type="match status" value="1"/>
</dbReference>
<dbReference type="SUPFAM" id="SSF143011">
    <property type="entry name" value="RelE-like"/>
    <property type="match status" value="1"/>
</dbReference>
<gene>
    <name evidence="2" type="ORF">A3J13_00805</name>
</gene>
<name>A0A1F5MH66_9BACT</name>
<reference evidence="2 3" key="1">
    <citation type="journal article" date="2016" name="Nat. Commun.">
        <title>Thousands of microbial genomes shed light on interconnected biogeochemical processes in an aquifer system.</title>
        <authorList>
            <person name="Anantharaman K."/>
            <person name="Brown C.T."/>
            <person name="Hug L.A."/>
            <person name="Sharon I."/>
            <person name="Castelle C.J."/>
            <person name="Probst A.J."/>
            <person name="Thomas B.C."/>
            <person name="Singh A."/>
            <person name="Wilkins M.J."/>
            <person name="Karaoz U."/>
            <person name="Brodie E.L."/>
            <person name="Williams K.H."/>
            <person name="Hubbard S.S."/>
            <person name="Banfield J.F."/>
        </authorList>
    </citation>
    <scope>NUCLEOTIDE SEQUENCE [LARGE SCALE GENOMIC DNA]</scope>
</reference>
<evidence type="ECO:0000313" key="2">
    <source>
        <dbReference type="EMBL" id="OGE64692.1"/>
    </source>
</evidence>
<evidence type="ECO:0000256" key="1">
    <source>
        <dbReference type="ARBA" id="ARBA00022649"/>
    </source>
</evidence>
<dbReference type="AlphaFoldDB" id="A0A1F5MH66"/>
<organism evidence="2 3">
    <name type="scientific">Candidatus Daviesbacteria bacterium RIFCSPLOWO2_02_FULL_36_8</name>
    <dbReference type="NCBI Taxonomy" id="1797793"/>
    <lineage>
        <taxon>Bacteria</taxon>
        <taxon>Candidatus Daviesiibacteriota</taxon>
    </lineage>
</organism>
<dbReference type="EMBL" id="MFDU01000002">
    <property type="protein sequence ID" value="OGE64692.1"/>
    <property type="molecule type" value="Genomic_DNA"/>
</dbReference>
<dbReference type="Proteomes" id="UP000183317">
    <property type="component" value="Unassembled WGS sequence"/>
</dbReference>
<dbReference type="InterPro" id="IPR035093">
    <property type="entry name" value="RelE/ParE_toxin_dom_sf"/>
</dbReference>
<evidence type="ECO:0008006" key="4">
    <source>
        <dbReference type="Google" id="ProtNLM"/>
    </source>
</evidence>
<proteinExistence type="predicted"/>
<accession>A0A1F5MH66</accession>
<dbReference type="Gene3D" id="3.30.2310.20">
    <property type="entry name" value="RelE-like"/>
    <property type="match status" value="1"/>
</dbReference>
<protein>
    <recommendedName>
        <fullName evidence="4">Plasmid stabilization protein</fullName>
    </recommendedName>
</protein>
<dbReference type="InterPro" id="IPR004386">
    <property type="entry name" value="Toxin_YafQ-like"/>
</dbReference>
<dbReference type="InterPro" id="IPR007712">
    <property type="entry name" value="RelE/ParE_toxin"/>
</dbReference>